<protein>
    <submittedName>
        <fullName evidence="2">Uncharacterized protein</fullName>
    </submittedName>
</protein>
<dbReference type="Proteomes" id="UP001551695">
    <property type="component" value="Unassembled WGS sequence"/>
</dbReference>
<gene>
    <name evidence="2" type="ORF">AB0I48_15630</name>
</gene>
<sequence>MPKSRILPAIVAAIAVSSAVICGNAAADPLPPADPVAADTGSASGSAADIATVFRLLSMTGSAGINCALRLYFYGDCYRLRL</sequence>
<accession>A0ABV3FU84</accession>
<feature type="signal peptide" evidence="1">
    <location>
        <begin position="1"/>
        <end position="27"/>
    </location>
</feature>
<keyword evidence="1" id="KW-0732">Signal</keyword>
<evidence type="ECO:0000313" key="3">
    <source>
        <dbReference type="Proteomes" id="UP001551695"/>
    </source>
</evidence>
<name>A0ABV3FU84_9NOCA</name>
<evidence type="ECO:0000313" key="2">
    <source>
        <dbReference type="EMBL" id="MEV0708989.1"/>
    </source>
</evidence>
<evidence type="ECO:0000256" key="1">
    <source>
        <dbReference type="SAM" id="SignalP"/>
    </source>
</evidence>
<dbReference type="RefSeq" id="WP_355088392.1">
    <property type="nucleotide sequence ID" value="NZ_JBEXKW010000043.1"/>
</dbReference>
<dbReference type="EMBL" id="JBFAKC010000006">
    <property type="protein sequence ID" value="MEV0708989.1"/>
    <property type="molecule type" value="Genomic_DNA"/>
</dbReference>
<keyword evidence="3" id="KW-1185">Reference proteome</keyword>
<proteinExistence type="predicted"/>
<feature type="chain" id="PRO_5046789703" evidence="1">
    <location>
        <begin position="28"/>
        <end position="82"/>
    </location>
</feature>
<reference evidence="2 3" key="1">
    <citation type="submission" date="2024-06" db="EMBL/GenBank/DDBJ databases">
        <title>The Natural Products Discovery Center: Release of the First 8490 Sequenced Strains for Exploring Actinobacteria Biosynthetic Diversity.</title>
        <authorList>
            <person name="Kalkreuter E."/>
            <person name="Kautsar S.A."/>
            <person name="Yang D."/>
            <person name="Bader C.D."/>
            <person name="Teijaro C.N."/>
            <person name="Fluegel L."/>
            <person name="Davis C.M."/>
            <person name="Simpson J.R."/>
            <person name="Lauterbach L."/>
            <person name="Steele A.D."/>
            <person name="Gui C."/>
            <person name="Meng S."/>
            <person name="Li G."/>
            <person name="Viehrig K."/>
            <person name="Ye F."/>
            <person name="Su P."/>
            <person name="Kiefer A.F."/>
            <person name="Nichols A."/>
            <person name="Cepeda A.J."/>
            <person name="Yan W."/>
            <person name="Fan B."/>
            <person name="Jiang Y."/>
            <person name="Adhikari A."/>
            <person name="Zheng C.-J."/>
            <person name="Schuster L."/>
            <person name="Cowan T.M."/>
            <person name="Smanski M.J."/>
            <person name="Chevrette M.G."/>
            <person name="De Carvalho L.P.S."/>
            <person name="Shen B."/>
        </authorList>
    </citation>
    <scope>NUCLEOTIDE SEQUENCE [LARGE SCALE GENOMIC DNA]</scope>
    <source>
        <strain evidence="2 3">NPDC050403</strain>
    </source>
</reference>
<organism evidence="2 3">
    <name type="scientific">Nocardia aurea</name>
    <dbReference type="NCBI Taxonomy" id="2144174"/>
    <lineage>
        <taxon>Bacteria</taxon>
        <taxon>Bacillati</taxon>
        <taxon>Actinomycetota</taxon>
        <taxon>Actinomycetes</taxon>
        <taxon>Mycobacteriales</taxon>
        <taxon>Nocardiaceae</taxon>
        <taxon>Nocardia</taxon>
    </lineage>
</organism>
<comment type="caution">
    <text evidence="2">The sequence shown here is derived from an EMBL/GenBank/DDBJ whole genome shotgun (WGS) entry which is preliminary data.</text>
</comment>